<comment type="caution">
    <text evidence="2">The sequence shown here is derived from an EMBL/GenBank/DDBJ whole genome shotgun (WGS) entry which is preliminary data.</text>
</comment>
<keyword evidence="1" id="KW-1133">Transmembrane helix</keyword>
<protein>
    <recommendedName>
        <fullName evidence="4">DUF4760 domain-containing protein</fullName>
    </recommendedName>
</protein>
<organism evidence="2 3">
    <name type="scientific">Duganella aceris</name>
    <dbReference type="NCBI Taxonomy" id="2703883"/>
    <lineage>
        <taxon>Bacteria</taxon>
        <taxon>Pseudomonadati</taxon>
        <taxon>Pseudomonadota</taxon>
        <taxon>Betaproteobacteria</taxon>
        <taxon>Burkholderiales</taxon>
        <taxon>Oxalobacteraceae</taxon>
        <taxon>Telluria group</taxon>
        <taxon>Duganella</taxon>
    </lineage>
</organism>
<keyword evidence="1" id="KW-0472">Membrane</keyword>
<dbReference type="RefSeq" id="WP_166099898.1">
    <property type="nucleotide sequence ID" value="NZ_JAADJT010000002.1"/>
</dbReference>
<evidence type="ECO:0008006" key="4">
    <source>
        <dbReference type="Google" id="ProtNLM"/>
    </source>
</evidence>
<dbReference type="EMBL" id="JAADJT010000002">
    <property type="protein sequence ID" value="NGZ83815.1"/>
    <property type="molecule type" value="Genomic_DNA"/>
</dbReference>
<reference evidence="3" key="1">
    <citation type="submission" date="2023-07" db="EMBL/GenBank/DDBJ databases">
        <title>Duganella aceri sp. nov., isolated from tree sap.</title>
        <authorList>
            <person name="Kim I.S."/>
        </authorList>
    </citation>
    <scope>NUCLEOTIDE SEQUENCE [LARGE SCALE GENOMIC DNA]</scope>
    <source>
        <strain evidence="3">SAP-35</strain>
    </source>
</reference>
<name>A0ABX0FGV7_9BURK</name>
<keyword evidence="1" id="KW-0812">Transmembrane</keyword>
<evidence type="ECO:0000256" key="1">
    <source>
        <dbReference type="SAM" id="Phobius"/>
    </source>
</evidence>
<accession>A0ABX0FGV7</accession>
<proteinExistence type="predicted"/>
<feature type="transmembrane region" description="Helical" evidence="1">
    <location>
        <begin position="14"/>
        <end position="36"/>
    </location>
</feature>
<evidence type="ECO:0000313" key="3">
    <source>
        <dbReference type="Proteomes" id="UP000666369"/>
    </source>
</evidence>
<evidence type="ECO:0000313" key="2">
    <source>
        <dbReference type="EMBL" id="NGZ83815.1"/>
    </source>
</evidence>
<keyword evidence="3" id="KW-1185">Reference proteome</keyword>
<gene>
    <name evidence="2" type="ORF">GW587_06030</name>
</gene>
<dbReference type="Proteomes" id="UP000666369">
    <property type="component" value="Unassembled WGS sequence"/>
</dbReference>
<sequence length="172" mass="19948">MENKLEQGKIFMEYAVQVSTIAVPFIAFIALIVAIWQIKAGRNAAQRAAAYTIYQAYLKLAMDNPMFSSPDKEKIMSNKEILSRYKWYVSNMLLSFEEILLISHRQTDWKTALESQLKTHAWYLVNSSSVRRGDWKPGLRLLIAEVLEREVGRRDLARISRQEFLKYINGAN</sequence>